<dbReference type="EMBL" id="JBHTCH010000004">
    <property type="protein sequence ID" value="MFC7359705.1"/>
    <property type="molecule type" value="Genomic_DNA"/>
</dbReference>
<name>A0ABW2N1F2_9ACTN</name>
<feature type="region of interest" description="Disordered" evidence="1">
    <location>
        <begin position="582"/>
        <end position="618"/>
    </location>
</feature>
<gene>
    <name evidence="2" type="ORF">ACFQO6_05430</name>
</gene>
<evidence type="ECO:0000256" key="1">
    <source>
        <dbReference type="SAM" id="MobiDB-lite"/>
    </source>
</evidence>
<comment type="caution">
    <text evidence="2">The sequence shown here is derived from an EMBL/GenBank/DDBJ whole genome shotgun (WGS) entry which is preliminary data.</text>
</comment>
<organism evidence="2 3">
    <name type="scientific">Nocardioides astragali</name>
    <dbReference type="NCBI Taxonomy" id="1776736"/>
    <lineage>
        <taxon>Bacteria</taxon>
        <taxon>Bacillati</taxon>
        <taxon>Actinomycetota</taxon>
        <taxon>Actinomycetes</taxon>
        <taxon>Propionibacteriales</taxon>
        <taxon>Nocardioidaceae</taxon>
        <taxon>Nocardioides</taxon>
    </lineage>
</organism>
<accession>A0ABW2N1F2</accession>
<evidence type="ECO:0000313" key="3">
    <source>
        <dbReference type="Proteomes" id="UP001596524"/>
    </source>
</evidence>
<dbReference type="Proteomes" id="UP001596524">
    <property type="component" value="Unassembled WGS sequence"/>
</dbReference>
<dbReference type="RefSeq" id="WP_255889820.1">
    <property type="nucleotide sequence ID" value="NZ_JAFMZM010000002.1"/>
</dbReference>
<sequence>MPDVPDVPVVNTLEHLARQRWEIARIRPELFWPWWNPVPVKLLLVTDGLDFGDGDFGLSAFITSLLNDGRRYARFDITLGHLQSGVSDQAMLIRESRISKRIKGFRFDVTTHFTPTMYDEVWLFGVETNFKRAEYGTRSSSSSYPADRLADAELDRLTAHMNGGRGLFATGDHASLGAGLGRAVDRARNMRHWADFGSGEISMDGPYRNDSNAAGHDPGFQFSDQSDDVPQRLDLELFRTPTGLFREERYPHPILCSPTGRIDVFPDHPHEGEVRVPPDLGLTCRDGSAEYPQRTDGSGQEEPMIIARGRVAAGNTASALAGKPGNKQATVAHGFGVLCAYDGHRAGVGRVVTDSTWHHFVNVNLIGIFEGGIFDNFVRSGEDPTKHTGFLASVQGQEVLKKIQHYYVNTAVWLAPPGLIQAMNDRLWWDLLWSDRVVEATLLDPGITIANVKLHEFYEIGSQARDVLGRRATVCRSLHFVIPYLDRVWEEFVPWVDPWGPVARDGLPELPWIDPEPLLNVALGGALVALREAYPYPTAKPPRFGEREAAIVTRGMATALSAGIRDLQRDLGSLSQVAEAGVARVEQAARAPEKRAKGAVRSPAKTPAKPPAKGARKK</sequence>
<protein>
    <submittedName>
        <fullName evidence="2">Uncharacterized protein</fullName>
    </submittedName>
</protein>
<proteinExistence type="predicted"/>
<feature type="compositionally biased region" description="Low complexity" evidence="1">
    <location>
        <begin position="603"/>
        <end position="618"/>
    </location>
</feature>
<keyword evidence="3" id="KW-1185">Reference proteome</keyword>
<evidence type="ECO:0000313" key="2">
    <source>
        <dbReference type="EMBL" id="MFC7359705.1"/>
    </source>
</evidence>
<reference evidence="3" key="1">
    <citation type="journal article" date="2019" name="Int. J. Syst. Evol. Microbiol.">
        <title>The Global Catalogue of Microorganisms (GCM) 10K type strain sequencing project: providing services to taxonomists for standard genome sequencing and annotation.</title>
        <authorList>
            <consortium name="The Broad Institute Genomics Platform"/>
            <consortium name="The Broad Institute Genome Sequencing Center for Infectious Disease"/>
            <person name="Wu L."/>
            <person name="Ma J."/>
        </authorList>
    </citation>
    <scope>NUCLEOTIDE SEQUENCE [LARGE SCALE GENOMIC DNA]</scope>
    <source>
        <strain evidence="3">FCH27</strain>
    </source>
</reference>